<sequence>MFAQARVDGAVLLLDEADSFLRSRRGAQRSWEVTQVNEMLTQMEDFDGLFIASTNLMDQLDEAAMRRFDACIRLDFLRPAQAQAMFAETAASLGLSVDGATVQALAGTDRLAPGDFAAVLRGARLHPPADAADLLARLRQLTALKSKSSERPMGFLAALA</sequence>
<evidence type="ECO:0000259" key="1">
    <source>
        <dbReference type="Pfam" id="PF00004"/>
    </source>
</evidence>
<dbReference type="Proteomes" id="UP001057498">
    <property type="component" value="Chromosome"/>
</dbReference>
<organism evidence="2 3">
    <name type="scientific">Sphaerotilus microaerophilus</name>
    <dbReference type="NCBI Taxonomy" id="2914710"/>
    <lineage>
        <taxon>Bacteria</taxon>
        <taxon>Pseudomonadati</taxon>
        <taxon>Pseudomonadota</taxon>
        <taxon>Betaproteobacteria</taxon>
        <taxon>Burkholderiales</taxon>
        <taxon>Sphaerotilaceae</taxon>
        <taxon>Sphaerotilus</taxon>
    </lineage>
</organism>
<dbReference type="SUPFAM" id="SSF52540">
    <property type="entry name" value="P-loop containing nucleoside triphosphate hydrolases"/>
    <property type="match status" value="1"/>
</dbReference>
<reference evidence="2" key="1">
    <citation type="submission" date="2022-04" db="EMBL/GenBank/DDBJ databases">
        <title>Whole genome sequence of Sphaerotilus sp. FB-5.</title>
        <authorList>
            <person name="Takeda M."/>
            <person name="Narihara S."/>
            <person name="Akimoto M."/>
            <person name="Akimoto R."/>
            <person name="Nishiyashiki S."/>
            <person name="Murakami T."/>
        </authorList>
    </citation>
    <scope>NUCLEOTIDE SEQUENCE</scope>
    <source>
        <strain evidence="2">FB-5</strain>
    </source>
</reference>
<dbReference type="Gene3D" id="3.40.50.300">
    <property type="entry name" value="P-loop containing nucleotide triphosphate hydrolases"/>
    <property type="match status" value="1"/>
</dbReference>
<dbReference type="InterPro" id="IPR003959">
    <property type="entry name" value="ATPase_AAA_core"/>
</dbReference>
<evidence type="ECO:0000313" key="2">
    <source>
        <dbReference type="EMBL" id="BDI07466.1"/>
    </source>
</evidence>
<accession>A0ABM7YS89</accession>
<name>A0ABM7YS89_9BURK</name>
<feature type="domain" description="ATPase AAA-type core" evidence="1">
    <location>
        <begin position="2"/>
        <end position="74"/>
    </location>
</feature>
<proteinExistence type="predicted"/>
<dbReference type="EMBL" id="AP025730">
    <property type="protein sequence ID" value="BDI07466.1"/>
    <property type="molecule type" value="Genomic_DNA"/>
</dbReference>
<dbReference type="Pfam" id="PF00004">
    <property type="entry name" value="AAA"/>
    <property type="match status" value="1"/>
</dbReference>
<protein>
    <recommendedName>
        <fullName evidence="1">ATPase AAA-type core domain-containing protein</fullName>
    </recommendedName>
</protein>
<gene>
    <name evidence="2" type="ORF">CATMQ487_44360</name>
</gene>
<evidence type="ECO:0000313" key="3">
    <source>
        <dbReference type="Proteomes" id="UP001057498"/>
    </source>
</evidence>
<keyword evidence="3" id="KW-1185">Reference proteome</keyword>
<dbReference type="InterPro" id="IPR027417">
    <property type="entry name" value="P-loop_NTPase"/>
</dbReference>